<reference evidence="2" key="1">
    <citation type="journal article" date="2020" name="Nature">
        <title>Giant virus diversity and host interactions through global metagenomics.</title>
        <authorList>
            <person name="Schulz F."/>
            <person name="Roux S."/>
            <person name="Paez-Espino D."/>
            <person name="Jungbluth S."/>
            <person name="Walsh D.A."/>
            <person name="Denef V.J."/>
            <person name="McMahon K.D."/>
            <person name="Konstantinidis K.T."/>
            <person name="Eloe-Fadrosh E.A."/>
            <person name="Kyrpides N.C."/>
            <person name="Woyke T."/>
        </authorList>
    </citation>
    <scope>NUCLEOTIDE SEQUENCE</scope>
    <source>
        <strain evidence="2">GVMAG-M-3300023184-86</strain>
    </source>
</reference>
<protein>
    <submittedName>
        <fullName evidence="2">Uncharacterized protein</fullName>
    </submittedName>
</protein>
<organism evidence="2">
    <name type="scientific">viral metagenome</name>
    <dbReference type="NCBI Taxonomy" id="1070528"/>
    <lineage>
        <taxon>unclassified sequences</taxon>
        <taxon>metagenomes</taxon>
        <taxon>organismal metagenomes</taxon>
    </lineage>
</organism>
<name>A0A6C0IFD3_9ZZZZ</name>
<feature type="transmembrane region" description="Helical" evidence="1">
    <location>
        <begin position="12"/>
        <end position="29"/>
    </location>
</feature>
<sequence length="201" mass="22020">MDFKLVDKKNMGIVSLLLLVIILSQSRFFNFLIDTALGRAFLIAFIIFITCCHKILGIVGVLLIIIMFNRSQIGILEGFDTEEIKARIESNMDACGNNTATTDACGNDTTANMANLQSKIAEVQSQNSTDACGNNVSSSNLTSLKTKVEEAKEGFDIIGTESRLKSGKQSNSISVNHKTRNSQNVLPFDENIFSTSSYSKF</sequence>
<proteinExistence type="predicted"/>
<feature type="transmembrane region" description="Helical" evidence="1">
    <location>
        <begin position="41"/>
        <end position="68"/>
    </location>
</feature>
<keyword evidence="1" id="KW-1133">Transmembrane helix</keyword>
<keyword evidence="1" id="KW-0472">Membrane</keyword>
<evidence type="ECO:0000256" key="1">
    <source>
        <dbReference type="SAM" id="Phobius"/>
    </source>
</evidence>
<accession>A0A6C0IFD3</accession>
<evidence type="ECO:0000313" key="2">
    <source>
        <dbReference type="EMBL" id="QHT91834.1"/>
    </source>
</evidence>
<dbReference type="EMBL" id="MN740170">
    <property type="protein sequence ID" value="QHT91834.1"/>
    <property type="molecule type" value="Genomic_DNA"/>
</dbReference>
<dbReference type="AlphaFoldDB" id="A0A6C0IFD3"/>
<keyword evidence="1" id="KW-0812">Transmembrane</keyword>